<evidence type="ECO:0000313" key="1">
    <source>
        <dbReference type="EMBL" id="SDS43859.1"/>
    </source>
</evidence>
<protein>
    <recommendedName>
        <fullName evidence="3">PilZ domain-containing protein</fullName>
    </recommendedName>
</protein>
<gene>
    <name evidence="1" type="ORF">SAMN05444158_2059</name>
</gene>
<keyword evidence="2" id="KW-1185">Reference proteome</keyword>
<reference evidence="2" key="1">
    <citation type="submission" date="2016-10" db="EMBL/GenBank/DDBJ databases">
        <authorList>
            <person name="Varghese N."/>
            <person name="Submissions S."/>
        </authorList>
    </citation>
    <scope>NUCLEOTIDE SEQUENCE [LARGE SCALE GENOMIC DNA]</scope>
    <source>
        <strain evidence="2">GAS369</strain>
    </source>
</reference>
<evidence type="ECO:0008006" key="3">
    <source>
        <dbReference type="Google" id="ProtNLM"/>
    </source>
</evidence>
<dbReference type="SUPFAM" id="SSF141371">
    <property type="entry name" value="PilZ domain-like"/>
    <property type="match status" value="1"/>
</dbReference>
<sequence>MIERRALERIEINQPAMLHLDRVCGIYPCMVMDFHDQGARLHSSTFHIAAFEFDLSFDGFKTTKHCHVVWRDGNICGVEFVDRSHARTLR</sequence>
<name>A0A1H1S977_9BRAD</name>
<organism evidence="1 2">
    <name type="scientific">Bradyrhizobium canariense</name>
    <dbReference type="NCBI Taxonomy" id="255045"/>
    <lineage>
        <taxon>Bacteria</taxon>
        <taxon>Pseudomonadati</taxon>
        <taxon>Pseudomonadota</taxon>
        <taxon>Alphaproteobacteria</taxon>
        <taxon>Hyphomicrobiales</taxon>
        <taxon>Nitrobacteraceae</taxon>
        <taxon>Bradyrhizobium</taxon>
    </lineage>
</organism>
<accession>A0A1H1S977</accession>
<evidence type="ECO:0000313" key="2">
    <source>
        <dbReference type="Proteomes" id="UP000243904"/>
    </source>
</evidence>
<dbReference type="AlphaFoldDB" id="A0A1H1S977"/>
<dbReference type="Proteomes" id="UP000243904">
    <property type="component" value="Chromosome I"/>
</dbReference>
<dbReference type="EMBL" id="LT629750">
    <property type="protein sequence ID" value="SDS43859.1"/>
    <property type="molecule type" value="Genomic_DNA"/>
</dbReference>
<proteinExistence type="predicted"/>